<comment type="caution">
    <text evidence="1">The sequence shown here is derived from an EMBL/GenBank/DDBJ whole genome shotgun (WGS) entry which is preliminary data.</text>
</comment>
<dbReference type="Proteomes" id="UP000613512">
    <property type="component" value="Unassembled WGS sequence"/>
</dbReference>
<dbReference type="AlphaFoldDB" id="A0A916SB58"/>
<accession>A0A916SB58</accession>
<protein>
    <recommendedName>
        <fullName evidence="3">Dipeptidylpeptidase IV N-terminal domain-containing protein</fullName>
    </recommendedName>
</protein>
<evidence type="ECO:0000313" key="1">
    <source>
        <dbReference type="EMBL" id="GGA91389.1"/>
    </source>
</evidence>
<dbReference type="SUPFAM" id="SSF82171">
    <property type="entry name" value="DPP6 N-terminal domain-like"/>
    <property type="match status" value="1"/>
</dbReference>
<organism evidence="1 2">
    <name type="scientific">Ornithinibacillus halotolerans</name>
    <dbReference type="NCBI Taxonomy" id="1274357"/>
    <lineage>
        <taxon>Bacteria</taxon>
        <taxon>Bacillati</taxon>
        <taxon>Bacillota</taxon>
        <taxon>Bacilli</taxon>
        <taxon>Bacillales</taxon>
        <taxon>Bacillaceae</taxon>
        <taxon>Ornithinibacillus</taxon>
    </lineage>
</organism>
<reference evidence="1" key="1">
    <citation type="journal article" date="2014" name="Int. J. Syst. Evol. Microbiol.">
        <title>Complete genome sequence of Corynebacterium casei LMG S-19264T (=DSM 44701T), isolated from a smear-ripened cheese.</title>
        <authorList>
            <consortium name="US DOE Joint Genome Institute (JGI-PGF)"/>
            <person name="Walter F."/>
            <person name="Albersmeier A."/>
            <person name="Kalinowski J."/>
            <person name="Ruckert C."/>
        </authorList>
    </citation>
    <scope>NUCLEOTIDE SEQUENCE</scope>
    <source>
        <strain evidence="1">CGMCC 1.12408</strain>
    </source>
</reference>
<dbReference type="InterPro" id="IPR011042">
    <property type="entry name" value="6-blade_b-propeller_TolB-like"/>
</dbReference>
<dbReference type="EMBL" id="BMEY01000029">
    <property type="protein sequence ID" value="GGA91389.1"/>
    <property type="molecule type" value="Genomic_DNA"/>
</dbReference>
<proteinExistence type="predicted"/>
<reference evidence="1" key="2">
    <citation type="submission" date="2020-09" db="EMBL/GenBank/DDBJ databases">
        <authorList>
            <person name="Sun Q."/>
            <person name="Zhou Y."/>
        </authorList>
    </citation>
    <scope>NUCLEOTIDE SEQUENCE</scope>
    <source>
        <strain evidence="1">CGMCC 1.12408</strain>
    </source>
</reference>
<sequence length="220" mass="25130">MGCSEEINYYDNRYVIEYENNNETIEMDGYNFSVNDGVLHINSNNNIFEVELPDKESTIRGFQLSYNKQYLSYDVKAKDGSIKVYVISLETGDVINLSDNIGYGSDYDGYKRPHGIAWSPTENLVAFISGSADNARVNIYHLEMDLNKQSHSASFAFEDIYGLKWDVDGSSLYYVTPSVNDGSKYQVYKTEILSDDYLGGSAVEIVEELTQKEFMKWFEK</sequence>
<keyword evidence="2" id="KW-1185">Reference proteome</keyword>
<name>A0A916SB58_9BACI</name>
<gene>
    <name evidence="1" type="ORF">GCM10008025_37380</name>
</gene>
<evidence type="ECO:0008006" key="3">
    <source>
        <dbReference type="Google" id="ProtNLM"/>
    </source>
</evidence>
<dbReference type="Gene3D" id="2.120.10.30">
    <property type="entry name" value="TolB, C-terminal domain"/>
    <property type="match status" value="1"/>
</dbReference>
<evidence type="ECO:0000313" key="2">
    <source>
        <dbReference type="Proteomes" id="UP000613512"/>
    </source>
</evidence>